<comment type="caution">
    <text evidence="1">The sequence shown here is derived from an EMBL/GenBank/DDBJ whole genome shotgun (WGS) entry which is preliminary data.</text>
</comment>
<accession>A0ACC1P9S6</accession>
<reference evidence="1" key="1">
    <citation type="submission" date="2022-10" db="EMBL/GenBank/DDBJ databases">
        <title>Genome Sequence of Xylaria curta.</title>
        <authorList>
            <person name="Buettner E."/>
        </authorList>
    </citation>
    <scope>NUCLEOTIDE SEQUENCE</scope>
    <source>
        <strain evidence="1">Babe10</strain>
    </source>
</reference>
<keyword evidence="2" id="KW-1185">Reference proteome</keyword>
<gene>
    <name evidence="1" type="ORF">NUW58_g4014</name>
</gene>
<evidence type="ECO:0000313" key="2">
    <source>
        <dbReference type="Proteomes" id="UP001143856"/>
    </source>
</evidence>
<dbReference type="Proteomes" id="UP001143856">
    <property type="component" value="Unassembled WGS sequence"/>
</dbReference>
<dbReference type="EMBL" id="JAPDGR010000657">
    <property type="protein sequence ID" value="KAJ2988367.1"/>
    <property type="molecule type" value="Genomic_DNA"/>
</dbReference>
<proteinExistence type="predicted"/>
<evidence type="ECO:0000313" key="1">
    <source>
        <dbReference type="EMBL" id="KAJ2988367.1"/>
    </source>
</evidence>
<organism evidence="1 2">
    <name type="scientific">Xylaria curta</name>
    <dbReference type="NCBI Taxonomy" id="42375"/>
    <lineage>
        <taxon>Eukaryota</taxon>
        <taxon>Fungi</taxon>
        <taxon>Dikarya</taxon>
        <taxon>Ascomycota</taxon>
        <taxon>Pezizomycotina</taxon>
        <taxon>Sordariomycetes</taxon>
        <taxon>Xylariomycetidae</taxon>
        <taxon>Xylariales</taxon>
        <taxon>Xylariaceae</taxon>
        <taxon>Xylaria</taxon>
    </lineage>
</organism>
<name>A0ACC1P9S6_9PEZI</name>
<protein>
    <submittedName>
        <fullName evidence="1">Uncharacterized protein</fullName>
    </submittedName>
</protein>
<sequence>MVRSGLEENLKRQNFVCVKAVDEQGSVVGHASWAFSGAGSGRASSRGTDDKKSAAEDDQVEEPGKPENRSDIEEDPIERLHALEDADTQYWLQSLVPKDTPCMFVVGLTVSPSYQGRGVGGALLRHGNAISEERGLPIWVHSSHQAYATYVKAGFVTRRELRIDLGDYAPRPPRDGEATIAGKHDGRWGEYVIRYMERKPSEN</sequence>